<accession>A0ABN7WDW5</accession>
<protein>
    <submittedName>
        <fullName evidence="1">41502_t:CDS:1</fullName>
    </submittedName>
</protein>
<comment type="caution">
    <text evidence="1">The sequence shown here is derived from an EMBL/GenBank/DDBJ whole genome shotgun (WGS) entry which is preliminary data.</text>
</comment>
<evidence type="ECO:0000313" key="2">
    <source>
        <dbReference type="Proteomes" id="UP000789901"/>
    </source>
</evidence>
<name>A0ABN7WDW5_GIGMA</name>
<proteinExistence type="predicted"/>
<dbReference type="EMBL" id="CAJVQB010039835">
    <property type="protein sequence ID" value="CAG8827767.1"/>
    <property type="molecule type" value="Genomic_DNA"/>
</dbReference>
<keyword evidence="2" id="KW-1185">Reference proteome</keyword>
<organism evidence="1 2">
    <name type="scientific">Gigaspora margarita</name>
    <dbReference type="NCBI Taxonomy" id="4874"/>
    <lineage>
        <taxon>Eukaryota</taxon>
        <taxon>Fungi</taxon>
        <taxon>Fungi incertae sedis</taxon>
        <taxon>Mucoromycota</taxon>
        <taxon>Glomeromycotina</taxon>
        <taxon>Glomeromycetes</taxon>
        <taxon>Diversisporales</taxon>
        <taxon>Gigasporaceae</taxon>
        <taxon>Gigaspora</taxon>
    </lineage>
</organism>
<feature type="non-terminal residue" evidence="1">
    <location>
        <position position="98"/>
    </location>
</feature>
<reference evidence="1 2" key="1">
    <citation type="submission" date="2021-06" db="EMBL/GenBank/DDBJ databases">
        <authorList>
            <person name="Kallberg Y."/>
            <person name="Tangrot J."/>
            <person name="Rosling A."/>
        </authorList>
    </citation>
    <scope>NUCLEOTIDE SEQUENCE [LARGE SCALE GENOMIC DNA]</scope>
    <source>
        <strain evidence="1 2">120-4 pot B 10/14</strain>
    </source>
</reference>
<sequence>MDSIQKYQRNPKTKQGWFGTVYGAKWIYGHYCGWNIEKKILTRYGWQPVAFKFLSDPNQKHSEKVKEFLGAKIEQSITTHASDFWPYCNVESWTMLKD</sequence>
<evidence type="ECO:0000313" key="1">
    <source>
        <dbReference type="EMBL" id="CAG8827767.1"/>
    </source>
</evidence>
<dbReference type="Proteomes" id="UP000789901">
    <property type="component" value="Unassembled WGS sequence"/>
</dbReference>
<gene>
    <name evidence="1" type="ORF">GMARGA_LOCUS29507</name>
</gene>